<dbReference type="PRINTS" id="PR00111">
    <property type="entry name" value="ABHYDROLASE"/>
</dbReference>
<gene>
    <name evidence="2" type="ORF">nbrc107697_35200</name>
</gene>
<dbReference type="PANTHER" id="PTHR43798:SF33">
    <property type="entry name" value="HYDROLASE, PUTATIVE (AFU_ORTHOLOGUE AFUA_2G14860)-RELATED"/>
    <property type="match status" value="1"/>
</dbReference>
<dbReference type="InterPro" id="IPR029058">
    <property type="entry name" value="AB_hydrolase_fold"/>
</dbReference>
<evidence type="ECO:0000259" key="1">
    <source>
        <dbReference type="Pfam" id="PF00561"/>
    </source>
</evidence>
<dbReference type="GO" id="GO:0016020">
    <property type="term" value="C:membrane"/>
    <property type="evidence" value="ECO:0007669"/>
    <property type="project" value="TreeGrafter"/>
</dbReference>
<organism evidence="2 3">
    <name type="scientific">Gordonia crocea</name>
    <dbReference type="NCBI Taxonomy" id="589162"/>
    <lineage>
        <taxon>Bacteria</taxon>
        <taxon>Bacillati</taxon>
        <taxon>Actinomycetota</taxon>
        <taxon>Actinomycetes</taxon>
        <taxon>Mycobacteriales</taxon>
        <taxon>Gordoniaceae</taxon>
        <taxon>Gordonia</taxon>
    </lineage>
</organism>
<evidence type="ECO:0000313" key="2">
    <source>
        <dbReference type="EMBL" id="GED99481.1"/>
    </source>
</evidence>
<dbReference type="GO" id="GO:0003824">
    <property type="term" value="F:catalytic activity"/>
    <property type="evidence" value="ECO:0007669"/>
    <property type="project" value="UniProtKB-ARBA"/>
</dbReference>
<keyword evidence="3" id="KW-1185">Reference proteome</keyword>
<dbReference type="EMBL" id="BJOU01000019">
    <property type="protein sequence ID" value="GED99481.1"/>
    <property type="molecule type" value="Genomic_DNA"/>
</dbReference>
<sequence length="357" mass="38601">MTIDAIHVGAAPRTDQPHPRIRLRFRTIHGYRRAYRIAGSGPPVVLIHGIGDNSSTWEPIMARLASDYTVIAPDLLGHGFSDKPRADYSIAAFANGVRDLLWVLGHERVTVVGHSLGGGVAMQFYYQFPSMVSRLALVAAGGVSRDVSPALRLATLPGASQALGLLRLPGAMTALDTTTRALAAIPPLPGPAKSLSPVNHLLDRSDLMRILRDLSPRDARAAFGRTLRAVVDWRGQHISMLDRSYLTSSIPVLIAWGTDDPVIPYRHAELAHAAIAGSVLESFEGCGHFPFRDEPDRFAGLVSRFIETTTPAVFDPFEWRAKLLNGADPVGAGVSKPVSFETRTEVYEAMALESSAT</sequence>
<comment type="caution">
    <text evidence="2">The sequence shown here is derived from an EMBL/GenBank/DDBJ whole genome shotgun (WGS) entry which is preliminary data.</text>
</comment>
<dbReference type="Gene3D" id="3.40.50.1820">
    <property type="entry name" value="alpha/beta hydrolase"/>
    <property type="match status" value="1"/>
</dbReference>
<proteinExistence type="predicted"/>
<dbReference type="Proteomes" id="UP000444980">
    <property type="component" value="Unassembled WGS sequence"/>
</dbReference>
<feature type="domain" description="AB hydrolase-1" evidence="1">
    <location>
        <begin position="42"/>
        <end position="295"/>
    </location>
</feature>
<accession>A0A7I9V2S7</accession>
<name>A0A7I9V2S7_9ACTN</name>
<evidence type="ECO:0000313" key="3">
    <source>
        <dbReference type="Proteomes" id="UP000444980"/>
    </source>
</evidence>
<dbReference type="InterPro" id="IPR000073">
    <property type="entry name" value="AB_hydrolase_1"/>
</dbReference>
<dbReference type="SUPFAM" id="SSF53474">
    <property type="entry name" value="alpha/beta-Hydrolases"/>
    <property type="match status" value="1"/>
</dbReference>
<dbReference type="RefSeq" id="WP_161928750.1">
    <property type="nucleotide sequence ID" value="NZ_BJOU01000019.1"/>
</dbReference>
<dbReference type="PANTHER" id="PTHR43798">
    <property type="entry name" value="MONOACYLGLYCEROL LIPASE"/>
    <property type="match status" value="1"/>
</dbReference>
<dbReference type="OrthoDB" id="3371334at2"/>
<reference evidence="3" key="1">
    <citation type="submission" date="2019-06" db="EMBL/GenBank/DDBJ databases">
        <title>Gordonia isolated from sludge of a wastewater treatment plant.</title>
        <authorList>
            <person name="Tamura T."/>
            <person name="Aoyama K."/>
            <person name="Kang Y."/>
            <person name="Saito S."/>
            <person name="Akiyama N."/>
            <person name="Yazawa K."/>
            <person name="Gonoi T."/>
            <person name="Mikami Y."/>
        </authorList>
    </citation>
    <scope>NUCLEOTIDE SEQUENCE [LARGE SCALE GENOMIC DNA]</scope>
    <source>
        <strain evidence="3">NBRC 107697</strain>
    </source>
</reference>
<dbReference type="AlphaFoldDB" id="A0A7I9V2S7"/>
<dbReference type="InterPro" id="IPR050266">
    <property type="entry name" value="AB_hydrolase_sf"/>
</dbReference>
<dbReference type="Pfam" id="PF00561">
    <property type="entry name" value="Abhydrolase_1"/>
    <property type="match status" value="1"/>
</dbReference>
<protein>
    <recommendedName>
        <fullName evidence="1">AB hydrolase-1 domain-containing protein</fullName>
    </recommendedName>
</protein>